<evidence type="ECO:0000313" key="18">
    <source>
        <dbReference type="Proteomes" id="UP000735302"/>
    </source>
</evidence>
<keyword evidence="5" id="KW-0963">Cytoplasm</keyword>
<dbReference type="GO" id="GO:0044782">
    <property type="term" value="P:cilium organization"/>
    <property type="evidence" value="ECO:0007669"/>
    <property type="project" value="TreeGrafter"/>
</dbReference>
<proteinExistence type="inferred from homology"/>
<evidence type="ECO:0000259" key="16">
    <source>
        <dbReference type="Pfam" id="PF13868"/>
    </source>
</evidence>
<accession>A0AAV4CEP8</accession>
<evidence type="ECO:0000256" key="9">
    <source>
        <dbReference type="ARBA" id="ARBA00023212"/>
    </source>
</evidence>
<evidence type="ECO:0000256" key="2">
    <source>
        <dbReference type="ARBA" id="ARBA00004611"/>
    </source>
</evidence>
<dbReference type="PANTHER" id="PTHR19265:SF0">
    <property type="entry name" value="MEIOSIS-SPECIFIC NUCLEAR STRUCTURAL PROTEIN 1"/>
    <property type="match status" value="1"/>
</dbReference>
<evidence type="ECO:0000256" key="10">
    <source>
        <dbReference type="ARBA" id="ARBA00023242"/>
    </source>
</evidence>
<dbReference type="AlphaFoldDB" id="A0AAV4CEP8"/>
<dbReference type="Pfam" id="PF13868">
    <property type="entry name" value="TPH"/>
    <property type="match status" value="1"/>
</dbReference>
<protein>
    <recommendedName>
        <fullName evidence="4">Meiosis-specific nuclear structural protein 1</fullName>
    </recommendedName>
</protein>
<feature type="compositionally biased region" description="Polar residues" evidence="15">
    <location>
        <begin position="21"/>
        <end position="30"/>
    </location>
</feature>
<gene>
    <name evidence="17" type="ORF">PoB_005572400</name>
</gene>
<evidence type="ECO:0000256" key="11">
    <source>
        <dbReference type="ARBA" id="ARBA00023254"/>
    </source>
</evidence>
<comment type="subcellular location">
    <subcellularLocation>
        <location evidence="2">Cytoplasm</location>
        <location evidence="2">Cytoskeleton</location>
        <location evidence="2">Flagellum axoneme</location>
    </subcellularLocation>
    <subcellularLocation>
        <location evidence="1">Nucleus</location>
    </subcellularLocation>
</comment>
<feature type="domain" description="Trichohyalin-plectin-homology" evidence="16">
    <location>
        <begin position="1"/>
        <end position="188"/>
    </location>
</feature>
<evidence type="ECO:0000256" key="7">
    <source>
        <dbReference type="ARBA" id="ARBA00023054"/>
    </source>
</evidence>
<evidence type="ECO:0000256" key="14">
    <source>
        <dbReference type="SAM" id="Coils"/>
    </source>
</evidence>
<keyword evidence="18" id="KW-1185">Reference proteome</keyword>
<organism evidence="17 18">
    <name type="scientific">Plakobranchus ocellatus</name>
    <dbReference type="NCBI Taxonomy" id="259542"/>
    <lineage>
        <taxon>Eukaryota</taxon>
        <taxon>Metazoa</taxon>
        <taxon>Spiralia</taxon>
        <taxon>Lophotrochozoa</taxon>
        <taxon>Mollusca</taxon>
        <taxon>Gastropoda</taxon>
        <taxon>Heterobranchia</taxon>
        <taxon>Euthyneura</taxon>
        <taxon>Panpulmonata</taxon>
        <taxon>Sacoglossa</taxon>
        <taxon>Placobranchoidea</taxon>
        <taxon>Plakobranchidae</taxon>
        <taxon>Plakobranchus</taxon>
    </lineage>
</organism>
<evidence type="ECO:0000256" key="12">
    <source>
        <dbReference type="ARBA" id="ARBA00023273"/>
    </source>
</evidence>
<evidence type="ECO:0000256" key="4">
    <source>
        <dbReference type="ARBA" id="ARBA00014813"/>
    </source>
</evidence>
<comment type="caution">
    <text evidence="17">The sequence shown here is derived from an EMBL/GenBank/DDBJ whole genome shotgun (WGS) entry which is preliminary data.</text>
</comment>
<keyword evidence="11" id="KW-0469">Meiosis</keyword>
<reference evidence="17 18" key="1">
    <citation type="journal article" date="2021" name="Elife">
        <title>Chloroplast acquisition without the gene transfer in kleptoplastic sea slugs, Plakobranchus ocellatus.</title>
        <authorList>
            <person name="Maeda T."/>
            <person name="Takahashi S."/>
            <person name="Yoshida T."/>
            <person name="Shimamura S."/>
            <person name="Takaki Y."/>
            <person name="Nagai Y."/>
            <person name="Toyoda A."/>
            <person name="Suzuki Y."/>
            <person name="Arimoto A."/>
            <person name="Ishii H."/>
            <person name="Satoh N."/>
            <person name="Nishiyama T."/>
            <person name="Hasebe M."/>
            <person name="Maruyama T."/>
            <person name="Minagawa J."/>
            <person name="Obokata J."/>
            <person name="Shigenobu S."/>
        </authorList>
    </citation>
    <scope>NUCLEOTIDE SEQUENCE [LARGE SCALE GENOMIC DNA]</scope>
</reference>
<evidence type="ECO:0000256" key="5">
    <source>
        <dbReference type="ARBA" id="ARBA00022490"/>
    </source>
</evidence>
<evidence type="ECO:0000256" key="15">
    <source>
        <dbReference type="SAM" id="MobiDB-lite"/>
    </source>
</evidence>
<dbReference type="PANTHER" id="PTHR19265">
    <property type="entry name" value="MEIOSIS-SPECIFIC NUCLEAR STRUCTURAL PROTEIN 1"/>
    <property type="match status" value="1"/>
</dbReference>
<keyword evidence="9" id="KW-0206">Cytoskeleton</keyword>
<dbReference type="EMBL" id="BLXT01006136">
    <property type="protein sequence ID" value="GFO29219.1"/>
    <property type="molecule type" value="Genomic_DNA"/>
</dbReference>
<feature type="compositionally biased region" description="Basic and acidic residues" evidence="15">
    <location>
        <begin position="1"/>
        <end position="19"/>
    </location>
</feature>
<comment type="similarity">
    <text evidence="3">Belongs to the MNS1 family.</text>
</comment>
<evidence type="ECO:0000256" key="8">
    <source>
        <dbReference type="ARBA" id="ARBA00023069"/>
    </source>
</evidence>
<keyword evidence="7 14" id="KW-0175">Coiled coil</keyword>
<keyword evidence="10" id="KW-0539">Nucleus</keyword>
<feature type="region of interest" description="Disordered" evidence="15">
    <location>
        <begin position="1"/>
        <end position="33"/>
    </location>
</feature>
<keyword evidence="12" id="KW-0966">Cell projection</keyword>
<keyword evidence="8" id="KW-0969">Cilium</keyword>
<evidence type="ECO:0000256" key="3">
    <source>
        <dbReference type="ARBA" id="ARBA00009158"/>
    </source>
</evidence>
<evidence type="ECO:0000256" key="6">
    <source>
        <dbReference type="ARBA" id="ARBA00022846"/>
    </source>
</evidence>
<dbReference type="GO" id="GO:0005634">
    <property type="term" value="C:nucleus"/>
    <property type="evidence" value="ECO:0007669"/>
    <property type="project" value="UniProtKB-SubCell"/>
</dbReference>
<dbReference type="Proteomes" id="UP000735302">
    <property type="component" value="Unassembled WGS sequence"/>
</dbReference>
<evidence type="ECO:0000256" key="1">
    <source>
        <dbReference type="ARBA" id="ARBA00004123"/>
    </source>
</evidence>
<dbReference type="InterPro" id="IPR043597">
    <property type="entry name" value="TPH_dom"/>
</dbReference>
<evidence type="ECO:0000313" key="17">
    <source>
        <dbReference type="EMBL" id="GFO29219.1"/>
    </source>
</evidence>
<dbReference type="GO" id="GO:0051321">
    <property type="term" value="P:meiotic cell cycle"/>
    <property type="evidence" value="ECO:0007669"/>
    <property type="project" value="UniProtKB-KW"/>
</dbReference>
<feature type="coiled-coil region" evidence="14">
    <location>
        <begin position="146"/>
        <end position="173"/>
    </location>
</feature>
<keyword evidence="6" id="KW-0282">Flagellum</keyword>
<sequence length="225" mass="27642">MQEREAYLMSQKKEKDKAMDSVQQQLAQDISRQEAERAEMERVRMELVLEEQEERERQREMAELERQIRQRIEMQSTHAQQMHYKALRMQAEKEEEEEFRKQMLAKFAEDDRIEQMNAQKRRMKQQEHARAVEKLMEDRRAQYAREREAEVNQREEEARLEEFRKRIIEEERQKLLQQHAKKLIGFLPRGVIRDEQDLELLGPEFQQAYSQRQIDPYDETTWETK</sequence>
<comment type="function">
    <text evidence="13">Microtubule inner protein (MIP) part of the dynein-decorated doublet microtubules (DMTs) in cilia axoneme, which is required for motile cilia beating. May play a role in the control of meiotic division and germ cell differentiation through regulation of pairing and recombination during meiosis. Required for sperm flagella assembly. May play a role in the assembly and function of the outer dynein arm-docking complex (ODA-DC). ODA-DC mediates outer dynein arms (ODA) binding onto the axonemal doublet microtubules.</text>
</comment>
<name>A0AAV4CEP8_9GAST</name>
<dbReference type="GO" id="GO:0031514">
    <property type="term" value="C:motile cilium"/>
    <property type="evidence" value="ECO:0007669"/>
    <property type="project" value="TreeGrafter"/>
</dbReference>
<dbReference type="InterPro" id="IPR026504">
    <property type="entry name" value="MNS1"/>
</dbReference>
<evidence type="ECO:0000256" key="13">
    <source>
        <dbReference type="ARBA" id="ARBA00046114"/>
    </source>
</evidence>